<comment type="caution">
    <text evidence="4">The sequence shown here is derived from an EMBL/GenBank/DDBJ whole genome shotgun (WGS) entry which is preliminary data.</text>
</comment>
<dbReference type="AlphaFoldDB" id="A0A2P6Q3F4"/>
<feature type="compositionally biased region" description="Basic and acidic residues" evidence="2">
    <location>
        <begin position="484"/>
        <end position="502"/>
    </location>
</feature>
<dbReference type="InterPro" id="IPR025836">
    <property type="entry name" value="Zn_knuckle_CX2CX4HX4C"/>
</dbReference>
<dbReference type="PANTHER" id="PTHR31286:SF178">
    <property type="entry name" value="DUF4283 DOMAIN-CONTAINING PROTEIN"/>
    <property type="match status" value="1"/>
</dbReference>
<organism evidence="4 5">
    <name type="scientific">Rosa chinensis</name>
    <name type="common">China rose</name>
    <dbReference type="NCBI Taxonomy" id="74649"/>
    <lineage>
        <taxon>Eukaryota</taxon>
        <taxon>Viridiplantae</taxon>
        <taxon>Streptophyta</taxon>
        <taxon>Embryophyta</taxon>
        <taxon>Tracheophyta</taxon>
        <taxon>Spermatophyta</taxon>
        <taxon>Magnoliopsida</taxon>
        <taxon>eudicotyledons</taxon>
        <taxon>Gunneridae</taxon>
        <taxon>Pentapetalae</taxon>
        <taxon>rosids</taxon>
        <taxon>fabids</taxon>
        <taxon>Rosales</taxon>
        <taxon>Rosaceae</taxon>
        <taxon>Rosoideae</taxon>
        <taxon>Rosoideae incertae sedis</taxon>
        <taxon>Rosa</taxon>
    </lineage>
</organism>
<dbReference type="InterPro" id="IPR040256">
    <property type="entry name" value="At4g02000-like"/>
</dbReference>
<dbReference type="InterPro" id="IPR025558">
    <property type="entry name" value="DUF4283"/>
</dbReference>
<evidence type="ECO:0000256" key="1">
    <source>
        <dbReference type="PROSITE-ProRule" id="PRU00047"/>
    </source>
</evidence>
<protein>
    <submittedName>
        <fullName evidence="4">Putative transcription factor interactor and regulator CCHC(Zn) family</fullName>
    </submittedName>
</protein>
<keyword evidence="1" id="KW-0479">Metal-binding</keyword>
<dbReference type="PROSITE" id="PS50158">
    <property type="entry name" value="ZF_CCHC"/>
    <property type="match status" value="1"/>
</dbReference>
<dbReference type="Pfam" id="PF14111">
    <property type="entry name" value="DUF4283"/>
    <property type="match status" value="1"/>
</dbReference>
<evidence type="ECO:0000313" key="4">
    <source>
        <dbReference type="EMBL" id="PRQ28715.1"/>
    </source>
</evidence>
<dbReference type="Pfam" id="PF14392">
    <property type="entry name" value="zf-CCHC_4"/>
    <property type="match status" value="1"/>
</dbReference>
<feature type="domain" description="CCHC-type" evidence="3">
    <location>
        <begin position="208"/>
        <end position="222"/>
    </location>
</feature>
<gene>
    <name evidence="4" type="ORF">RchiOBHm_Chr5g0005991</name>
</gene>
<name>A0A2P6Q3F4_ROSCH</name>
<reference evidence="4 5" key="1">
    <citation type="journal article" date="2018" name="Nat. Genet.">
        <title>The Rosa genome provides new insights in the design of modern roses.</title>
        <authorList>
            <person name="Bendahmane M."/>
        </authorList>
    </citation>
    <scope>NUCLEOTIDE SEQUENCE [LARGE SCALE GENOMIC DNA]</scope>
    <source>
        <strain evidence="5">cv. Old Blush</strain>
    </source>
</reference>
<dbReference type="Proteomes" id="UP000238479">
    <property type="component" value="Chromosome 5"/>
</dbReference>
<dbReference type="PANTHER" id="PTHR31286">
    <property type="entry name" value="GLYCINE-RICH CELL WALL STRUCTURAL PROTEIN 1.8-LIKE"/>
    <property type="match status" value="1"/>
</dbReference>
<dbReference type="InterPro" id="IPR001878">
    <property type="entry name" value="Znf_CCHC"/>
</dbReference>
<keyword evidence="1" id="KW-0862">Zinc</keyword>
<dbReference type="Gramene" id="PRQ28715">
    <property type="protein sequence ID" value="PRQ28715"/>
    <property type="gene ID" value="RchiOBHm_Chr5g0005991"/>
</dbReference>
<dbReference type="GO" id="GO:0008270">
    <property type="term" value="F:zinc ion binding"/>
    <property type="evidence" value="ECO:0007669"/>
    <property type="project" value="UniProtKB-KW"/>
</dbReference>
<proteinExistence type="predicted"/>
<keyword evidence="1" id="KW-0863">Zinc-finger</keyword>
<sequence length="576" mass="63958">MASSSNGGGDIPFEDEEIIEAMSINFENSVDFVDLEYGINLVGTLIADEEPGLGGTKAAIMSMWKTLGQVRIIRVKKNVYSLTVGSEKLATKLIDDSPWNVKGYCFTVRHWPPRHAIDDLEPHRATYWIQAHGIPMDQISTHNGRKLGNLLGSVIDVEDPRVYGNRGFMRIRVDFDTRRPLATFCQLPRNNSATTKIRLRYENLKCFCFKCGRLGHMVTACRYQVNPILLKLGVVYDNSLVAEPLQKPVFTQAHFPPDFPYAPTTGIFRRSRKEIPNKFKYMGVRHDVTEDTCEGEGSKSKLCSRLENDGPSSPIMSDGQLSVSTKGIQGKRTTKQWVDMWDPDTHGSLYRNGSVTVAMNGLSIRPNSWADPECIPPWAFKNKEDFLRANPMFPVPGYIEVELEPTITPPKFTSPKIVELQQSVPPLDSSTFRKRKIILETGDEEEKHSKNKKTKKMRCPGLNPSTGGNSGRGRGRGCRGRGKGGHDVADNDMKDTLLEIKNRGRKRSRGNKGGKGKGRGSVSVSAEFISGLLDESYSAPTAENTHVAVAIVEEGMEDVTHLQGCGGWPNSAARNQ</sequence>
<dbReference type="EMBL" id="PDCK01000043">
    <property type="protein sequence ID" value="PRQ28715.1"/>
    <property type="molecule type" value="Genomic_DNA"/>
</dbReference>
<feature type="compositionally biased region" description="Basic residues" evidence="2">
    <location>
        <begin position="473"/>
        <end position="483"/>
    </location>
</feature>
<keyword evidence="5" id="KW-1185">Reference proteome</keyword>
<evidence type="ECO:0000313" key="5">
    <source>
        <dbReference type="Proteomes" id="UP000238479"/>
    </source>
</evidence>
<dbReference type="GO" id="GO:0003676">
    <property type="term" value="F:nucleic acid binding"/>
    <property type="evidence" value="ECO:0007669"/>
    <property type="project" value="InterPro"/>
</dbReference>
<accession>A0A2P6Q3F4</accession>
<dbReference type="STRING" id="74649.A0A2P6Q3F4"/>
<feature type="compositionally biased region" description="Basic residues" evidence="2">
    <location>
        <begin position="503"/>
        <end position="518"/>
    </location>
</feature>
<evidence type="ECO:0000259" key="3">
    <source>
        <dbReference type="PROSITE" id="PS50158"/>
    </source>
</evidence>
<evidence type="ECO:0000256" key="2">
    <source>
        <dbReference type="SAM" id="MobiDB-lite"/>
    </source>
</evidence>
<feature type="compositionally biased region" description="Basic residues" evidence="2">
    <location>
        <begin position="449"/>
        <end position="458"/>
    </location>
</feature>
<feature type="region of interest" description="Disordered" evidence="2">
    <location>
        <begin position="441"/>
        <end position="521"/>
    </location>
</feature>